<keyword evidence="4 9" id="KW-0812">Transmembrane</keyword>
<evidence type="ECO:0000256" key="4">
    <source>
        <dbReference type="ARBA" id="ARBA00022692"/>
    </source>
</evidence>
<feature type="transmembrane region" description="Helical" evidence="9">
    <location>
        <begin position="267"/>
        <end position="290"/>
    </location>
</feature>
<dbReference type="Pfam" id="PF12911">
    <property type="entry name" value="OppC_N"/>
    <property type="match status" value="1"/>
</dbReference>
<dbReference type="CDD" id="cd06261">
    <property type="entry name" value="TM_PBP2"/>
    <property type="match status" value="1"/>
</dbReference>
<organism evidence="11 12">
    <name type="scientific">Paracoccus seriniphilus</name>
    <dbReference type="NCBI Taxonomy" id="184748"/>
    <lineage>
        <taxon>Bacteria</taxon>
        <taxon>Pseudomonadati</taxon>
        <taxon>Pseudomonadota</taxon>
        <taxon>Alphaproteobacteria</taxon>
        <taxon>Rhodobacterales</taxon>
        <taxon>Paracoccaceae</taxon>
        <taxon>Paracoccus</taxon>
    </lineage>
</organism>
<gene>
    <name evidence="11" type="ORF">SAMN05444959_103329</name>
</gene>
<evidence type="ECO:0000259" key="10">
    <source>
        <dbReference type="PROSITE" id="PS50928"/>
    </source>
</evidence>
<dbReference type="PROSITE" id="PS50928">
    <property type="entry name" value="ABC_TM1"/>
    <property type="match status" value="1"/>
</dbReference>
<dbReference type="Proteomes" id="UP000198307">
    <property type="component" value="Unassembled WGS sequence"/>
</dbReference>
<proteinExistence type="inferred from homology"/>
<dbReference type="Pfam" id="PF00528">
    <property type="entry name" value="BPD_transp_1"/>
    <property type="match status" value="1"/>
</dbReference>
<reference evidence="11 12" key="1">
    <citation type="submission" date="2017-07" db="EMBL/GenBank/DDBJ databases">
        <authorList>
            <person name="Sun Z.S."/>
            <person name="Albrecht U."/>
            <person name="Echele G."/>
            <person name="Lee C.C."/>
        </authorList>
    </citation>
    <scope>NUCLEOTIDE SEQUENCE [LARGE SCALE GENOMIC DNA]</scope>
    <source>
        <strain evidence="11 12">DSM 14827</strain>
    </source>
</reference>
<evidence type="ECO:0000256" key="1">
    <source>
        <dbReference type="ARBA" id="ARBA00004651"/>
    </source>
</evidence>
<keyword evidence="12" id="KW-1185">Reference proteome</keyword>
<dbReference type="AlphaFoldDB" id="A0A239PSF3"/>
<dbReference type="GO" id="GO:0015833">
    <property type="term" value="P:peptide transport"/>
    <property type="evidence" value="ECO:0007669"/>
    <property type="project" value="UniProtKB-KW"/>
</dbReference>
<dbReference type="OrthoDB" id="9766870at2"/>
<evidence type="ECO:0000256" key="7">
    <source>
        <dbReference type="ARBA" id="ARBA00022989"/>
    </source>
</evidence>
<evidence type="ECO:0000256" key="8">
    <source>
        <dbReference type="ARBA" id="ARBA00023136"/>
    </source>
</evidence>
<dbReference type="InterPro" id="IPR035906">
    <property type="entry name" value="MetI-like_sf"/>
</dbReference>
<keyword evidence="7 9" id="KW-1133">Transmembrane helix</keyword>
<dbReference type="GO" id="GO:0015031">
    <property type="term" value="P:protein transport"/>
    <property type="evidence" value="ECO:0007669"/>
    <property type="project" value="UniProtKB-KW"/>
</dbReference>
<keyword evidence="5" id="KW-0571">Peptide transport</keyword>
<evidence type="ECO:0000256" key="6">
    <source>
        <dbReference type="ARBA" id="ARBA00022927"/>
    </source>
</evidence>
<accession>A0A239PSF3</accession>
<comment type="subcellular location">
    <subcellularLocation>
        <location evidence="1 9">Cell membrane</location>
        <topology evidence="1 9">Multi-pass membrane protein</topology>
    </subcellularLocation>
</comment>
<dbReference type="InterPro" id="IPR000515">
    <property type="entry name" value="MetI-like"/>
</dbReference>
<dbReference type="SUPFAM" id="SSF161098">
    <property type="entry name" value="MetI-like"/>
    <property type="match status" value="1"/>
</dbReference>
<dbReference type="PANTHER" id="PTHR43386:SF1">
    <property type="entry name" value="D,D-DIPEPTIDE TRANSPORT SYSTEM PERMEASE PROTEIN DDPC-RELATED"/>
    <property type="match status" value="1"/>
</dbReference>
<keyword evidence="2 9" id="KW-0813">Transport</keyword>
<keyword evidence="3" id="KW-1003">Cell membrane</keyword>
<dbReference type="Gene3D" id="1.10.3720.10">
    <property type="entry name" value="MetI-like"/>
    <property type="match status" value="1"/>
</dbReference>
<feature type="domain" description="ABC transmembrane type-1" evidence="10">
    <location>
        <begin position="102"/>
        <end position="291"/>
    </location>
</feature>
<feature type="transmembrane region" description="Helical" evidence="9">
    <location>
        <begin position="34"/>
        <end position="55"/>
    </location>
</feature>
<dbReference type="PANTHER" id="PTHR43386">
    <property type="entry name" value="OLIGOPEPTIDE TRANSPORT SYSTEM PERMEASE PROTEIN APPC"/>
    <property type="match status" value="1"/>
</dbReference>
<protein>
    <submittedName>
        <fullName evidence="11">Peptide/nickel transport system permease protein</fullName>
    </submittedName>
</protein>
<dbReference type="EMBL" id="FZQB01000003">
    <property type="protein sequence ID" value="SNT72826.1"/>
    <property type="molecule type" value="Genomic_DNA"/>
</dbReference>
<evidence type="ECO:0000256" key="3">
    <source>
        <dbReference type="ARBA" id="ARBA00022475"/>
    </source>
</evidence>
<dbReference type="RefSeq" id="WP_089343604.1">
    <property type="nucleotide sequence ID" value="NZ_CP067129.1"/>
</dbReference>
<keyword evidence="8 9" id="KW-0472">Membrane</keyword>
<evidence type="ECO:0000256" key="5">
    <source>
        <dbReference type="ARBA" id="ARBA00022856"/>
    </source>
</evidence>
<evidence type="ECO:0000313" key="11">
    <source>
        <dbReference type="EMBL" id="SNT72826.1"/>
    </source>
</evidence>
<feature type="transmembrane region" description="Helical" evidence="9">
    <location>
        <begin position="150"/>
        <end position="177"/>
    </location>
</feature>
<evidence type="ECO:0000256" key="9">
    <source>
        <dbReference type="RuleBase" id="RU363032"/>
    </source>
</evidence>
<dbReference type="GO" id="GO:0055085">
    <property type="term" value="P:transmembrane transport"/>
    <property type="evidence" value="ECO:0007669"/>
    <property type="project" value="InterPro"/>
</dbReference>
<keyword evidence="6" id="KW-0653">Protein transport</keyword>
<evidence type="ECO:0000256" key="2">
    <source>
        <dbReference type="ARBA" id="ARBA00022448"/>
    </source>
</evidence>
<name>A0A239PSF3_9RHOB</name>
<sequence length="304" mass="32548">MSILDNDSLTAPEHETVLSPGQLMFRRAMTHRGLCLGGLVILAIVVIALLAPVIAPHDPYEQVLSEKLIPPVWFDNPATSWSHVLGTDHLGRDYLSRLIYGARISLLIGFAAMLISGVIGTVLGVCAGYFGGRVDMVISFIITTRLSMPVVLVALAVVTIVGSSLSVVIWVIGLLIWDRFAVVMRSATQQVRGLDFVTSAQSLGSSTARILFTEVLPNISNQIIVIATLEMAHAILLEAALSFLGLGVQPPTPSWGLMISDAKGLMFFDGWLIAVPGVALFVLVLAINLVGDGLRDVTAPEDRN</sequence>
<dbReference type="InterPro" id="IPR025966">
    <property type="entry name" value="OppC_N"/>
</dbReference>
<comment type="similarity">
    <text evidence="9">Belongs to the binding-protein-dependent transport system permease family.</text>
</comment>
<evidence type="ECO:0000313" key="12">
    <source>
        <dbReference type="Proteomes" id="UP000198307"/>
    </source>
</evidence>
<dbReference type="GO" id="GO:0005886">
    <property type="term" value="C:plasma membrane"/>
    <property type="evidence" value="ECO:0007669"/>
    <property type="project" value="UniProtKB-SubCell"/>
</dbReference>
<dbReference type="InterPro" id="IPR050366">
    <property type="entry name" value="BP-dependent_transpt_permease"/>
</dbReference>
<feature type="transmembrane region" description="Helical" evidence="9">
    <location>
        <begin position="104"/>
        <end position="130"/>
    </location>
</feature>